<proteinExistence type="predicted"/>
<organism evidence="1 2">
    <name type="scientific">Tribonema minus</name>
    <dbReference type="NCBI Taxonomy" id="303371"/>
    <lineage>
        <taxon>Eukaryota</taxon>
        <taxon>Sar</taxon>
        <taxon>Stramenopiles</taxon>
        <taxon>Ochrophyta</taxon>
        <taxon>PX clade</taxon>
        <taxon>Xanthophyceae</taxon>
        <taxon>Tribonematales</taxon>
        <taxon>Tribonemataceae</taxon>
        <taxon>Tribonema</taxon>
    </lineage>
</organism>
<dbReference type="EMBL" id="JAFCMP010000445">
    <property type="protein sequence ID" value="KAG5179847.1"/>
    <property type="molecule type" value="Genomic_DNA"/>
</dbReference>
<comment type="caution">
    <text evidence="1">The sequence shown here is derived from an EMBL/GenBank/DDBJ whole genome shotgun (WGS) entry which is preliminary data.</text>
</comment>
<name>A0A836CBV7_9STRA</name>
<gene>
    <name evidence="1" type="ORF">JKP88DRAFT_158093</name>
</gene>
<dbReference type="Proteomes" id="UP000664859">
    <property type="component" value="Unassembled WGS sequence"/>
</dbReference>
<dbReference type="AlphaFoldDB" id="A0A836CBV7"/>
<keyword evidence="2" id="KW-1185">Reference proteome</keyword>
<evidence type="ECO:0000313" key="2">
    <source>
        <dbReference type="Proteomes" id="UP000664859"/>
    </source>
</evidence>
<sequence length="108" mass="12674">MVVRGDEEWVTLDMKLLNWRYMNHKQAVRTSTHVFTIRRLLAERHGNVKDLVICHTAFTQANEMADEMKTLAEYSIKGKRKDEEPLSIIIFYDFRPNNTDALLLASFD</sequence>
<evidence type="ECO:0000313" key="1">
    <source>
        <dbReference type="EMBL" id="KAG5179847.1"/>
    </source>
</evidence>
<protein>
    <submittedName>
        <fullName evidence="1">Uncharacterized protein</fullName>
    </submittedName>
</protein>
<accession>A0A836CBV7</accession>
<reference evidence="1" key="1">
    <citation type="submission" date="2021-02" db="EMBL/GenBank/DDBJ databases">
        <title>First Annotated Genome of the Yellow-green Alga Tribonema minus.</title>
        <authorList>
            <person name="Mahan K.M."/>
        </authorList>
    </citation>
    <scope>NUCLEOTIDE SEQUENCE</scope>
    <source>
        <strain evidence="1">UTEX B ZZ1240</strain>
    </source>
</reference>
<dbReference type="OrthoDB" id="10249887at2759"/>